<dbReference type="PROSITE" id="PS50894">
    <property type="entry name" value="HPT"/>
    <property type="match status" value="1"/>
</dbReference>
<keyword evidence="1" id="KW-0597">Phosphoprotein</keyword>
<organism evidence="4 5">
    <name type="scientific">Discostella pseudostelligera</name>
    <dbReference type="NCBI Taxonomy" id="259834"/>
    <lineage>
        <taxon>Eukaryota</taxon>
        <taxon>Sar</taxon>
        <taxon>Stramenopiles</taxon>
        <taxon>Ochrophyta</taxon>
        <taxon>Bacillariophyta</taxon>
        <taxon>Coscinodiscophyceae</taxon>
        <taxon>Thalassiosirophycidae</taxon>
        <taxon>Stephanodiscales</taxon>
        <taxon>Stephanodiscaceae</taxon>
        <taxon>Discostella</taxon>
    </lineage>
</organism>
<protein>
    <recommendedName>
        <fullName evidence="3">HPt domain-containing protein</fullName>
    </recommendedName>
</protein>
<feature type="domain" description="HPt" evidence="3">
    <location>
        <begin position="78"/>
        <end position="180"/>
    </location>
</feature>
<dbReference type="InterPro" id="IPR036641">
    <property type="entry name" value="HPT_dom_sf"/>
</dbReference>
<dbReference type="Pfam" id="PF01627">
    <property type="entry name" value="Hpt"/>
    <property type="match status" value="1"/>
</dbReference>
<evidence type="ECO:0000259" key="3">
    <source>
        <dbReference type="PROSITE" id="PS50894"/>
    </source>
</evidence>
<evidence type="ECO:0000313" key="5">
    <source>
        <dbReference type="Proteomes" id="UP001530293"/>
    </source>
</evidence>
<comment type="caution">
    <text evidence="4">The sequence shown here is derived from an EMBL/GenBank/DDBJ whole genome shotgun (WGS) entry which is preliminary data.</text>
</comment>
<feature type="modified residue" description="Phosphohistidine" evidence="1">
    <location>
        <position position="121"/>
    </location>
</feature>
<gene>
    <name evidence="4" type="ORF">ACHAWU_004369</name>
</gene>
<name>A0ABD3ND66_9STRA</name>
<sequence length="192" mass="21095">MLLGVAVALLGCPTFDIVLQAFDASPPKYLAAAIIDIALRIEFGSGRQHNIMASTESAATDFSHVIDWTEAMEQCGDDEDFLRELLSDLRGEIDAQIVKIDAVLEKPTNDQSFLSIMRASHVIKGASSNLMCQQLREGATNVEQAAEEANALSMEDRDSEKLEEAAKKVKEKYADLMKAVENYHKFLESVGV</sequence>
<dbReference type="InterPro" id="IPR008207">
    <property type="entry name" value="Sig_transdc_His_kin_Hpt_dom"/>
</dbReference>
<dbReference type="AlphaFoldDB" id="A0ABD3ND66"/>
<keyword evidence="5" id="KW-1185">Reference proteome</keyword>
<keyword evidence="2" id="KW-0175">Coiled coil</keyword>
<dbReference type="Gene3D" id="1.20.120.160">
    <property type="entry name" value="HPT domain"/>
    <property type="match status" value="1"/>
</dbReference>
<reference evidence="4 5" key="1">
    <citation type="submission" date="2024-10" db="EMBL/GenBank/DDBJ databases">
        <title>Updated reference genomes for cyclostephanoid diatoms.</title>
        <authorList>
            <person name="Roberts W.R."/>
            <person name="Alverson A.J."/>
        </authorList>
    </citation>
    <scope>NUCLEOTIDE SEQUENCE [LARGE SCALE GENOMIC DNA]</scope>
    <source>
        <strain evidence="4 5">AJA232-27</strain>
    </source>
</reference>
<proteinExistence type="predicted"/>
<dbReference type="SUPFAM" id="SSF47226">
    <property type="entry name" value="Histidine-containing phosphotransfer domain, HPT domain"/>
    <property type="match status" value="1"/>
</dbReference>
<feature type="coiled-coil region" evidence="2">
    <location>
        <begin position="132"/>
        <end position="182"/>
    </location>
</feature>
<evidence type="ECO:0000313" key="4">
    <source>
        <dbReference type="EMBL" id="KAL3770670.1"/>
    </source>
</evidence>
<dbReference type="Proteomes" id="UP001530293">
    <property type="component" value="Unassembled WGS sequence"/>
</dbReference>
<evidence type="ECO:0000256" key="2">
    <source>
        <dbReference type="SAM" id="Coils"/>
    </source>
</evidence>
<dbReference type="EMBL" id="JALLBG020000038">
    <property type="protein sequence ID" value="KAL3770670.1"/>
    <property type="molecule type" value="Genomic_DNA"/>
</dbReference>
<evidence type="ECO:0000256" key="1">
    <source>
        <dbReference type="PROSITE-ProRule" id="PRU00110"/>
    </source>
</evidence>
<accession>A0ABD3ND66</accession>